<proteinExistence type="predicted"/>
<evidence type="ECO:0000256" key="3">
    <source>
        <dbReference type="PROSITE-ProRule" id="PRU00221"/>
    </source>
</evidence>
<comment type="function">
    <text evidence="4">Lytic polysaccharide monooxygenase (LMPO) that depolymerizes crystalline and amorphous polysaccharides via the oxidation of scissile alpha- or beta-(1-4)-glycosidic bonds, yielding C1 and/or C4 oxidation products. Catalysis by LPMOs requires the reduction of the active-site copper from Cu(II) to Cu(I) by a reducing agent and H(2)O(2) or O(2) as a cosubstrate.</text>
</comment>
<dbReference type="Gene3D" id="2.70.50.70">
    <property type="match status" value="1"/>
</dbReference>
<dbReference type="GO" id="GO:0030245">
    <property type="term" value="P:cellulose catabolic process"/>
    <property type="evidence" value="ECO:0007669"/>
    <property type="project" value="UniProtKB-UniRule"/>
</dbReference>
<accession>S8B9Q1</accession>
<dbReference type="PROSITE" id="PS50294">
    <property type="entry name" value="WD_REPEATS_REGION"/>
    <property type="match status" value="1"/>
</dbReference>
<dbReference type="EC" id="1.14.99.56" evidence="4"/>
<feature type="repeat" description="WD" evidence="3">
    <location>
        <begin position="551"/>
        <end position="592"/>
    </location>
</feature>
<organism evidence="8 9">
    <name type="scientific">Dactylellina haptotyla (strain CBS 200.50)</name>
    <name type="common">Nematode-trapping fungus</name>
    <name type="synonym">Monacrosporium haptotylum</name>
    <dbReference type="NCBI Taxonomy" id="1284197"/>
    <lineage>
        <taxon>Eukaryota</taxon>
        <taxon>Fungi</taxon>
        <taxon>Dikarya</taxon>
        <taxon>Ascomycota</taxon>
        <taxon>Pezizomycotina</taxon>
        <taxon>Orbiliomycetes</taxon>
        <taxon>Orbiliales</taxon>
        <taxon>Orbiliaceae</taxon>
        <taxon>Dactylellina</taxon>
    </lineage>
</organism>
<feature type="repeat" description="WD" evidence="3">
    <location>
        <begin position="593"/>
        <end position="634"/>
    </location>
</feature>
<dbReference type="CDD" id="cd00200">
    <property type="entry name" value="WD40"/>
    <property type="match status" value="1"/>
</dbReference>
<protein>
    <recommendedName>
        <fullName evidence="4">AA9 family lytic polysaccharide monooxygenase</fullName>
        <ecNumber evidence="4">1.14.99.56</ecNumber>
    </recommendedName>
    <alternativeName>
        <fullName evidence="4">Endo-beta-1,4-glucanase</fullName>
    </alternativeName>
    <alternativeName>
        <fullName evidence="4">Glycosyl hydrolase 61 family protein</fullName>
    </alternativeName>
</protein>
<reference evidence="8 9" key="1">
    <citation type="journal article" date="2013" name="PLoS Genet.">
        <title>Genomic mechanisms accounting for the adaptation to parasitism in nematode-trapping fungi.</title>
        <authorList>
            <person name="Meerupati T."/>
            <person name="Andersson K.M."/>
            <person name="Friman E."/>
            <person name="Kumar D."/>
            <person name="Tunlid A."/>
            <person name="Ahren D."/>
        </authorList>
    </citation>
    <scope>NUCLEOTIDE SEQUENCE [LARGE SCALE GENOMIC DNA]</scope>
    <source>
        <strain evidence="8 9">CBS 200.50</strain>
    </source>
</reference>
<comment type="subcellular location">
    <subcellularLocation>
        <location evidence="4">Secreted</location>
    </subcellularLocation>
</comment>
<name>S8B9Q1_DACHA</name>
<dbReference type="PROSITE" id="PS50082">
    <property type="entry name" value="WD_REPEATS_2"/>
    <property type="match status" value="3"/>
</dbReference>
<dbReference type="CDD" id="cd21175">
    <property type="entry name" value="LPMO_AA9"/>
    <property type="match status" value="1"/>
</dbReference>
<keyword evidence="1 3" id="KW-0853">WD repeat</keyword>
<gene>
    <name evidence="8" type="ORF">H072_10712</name>
</gene>
<feature type="compositionally biased region" description="Low complexity" evidence="5">
    <location>
        <begin position="1492"/>
        <end position="1504"/>
    </location>
</feature>
<dbReference type="InterPro" id="IPR056884">
    <property type="entry name" value="NPHP3-like_N"/>
</dbReference>
<dbReference type="eggNOG" id="KOG0266">
    <property type="taxonomic scope" value="Eukaryota"/>
</dbReference>
<keyword evidence="4" id="KW-1015">Disulfide bond</keyword>
<keyword evidence="4" id="KW-0964">Secreted</keyword>
<dbReference type="InterPro" id="IPR015943">
    <property type="entry name" value="WD40/YVTN_repeat-like_dom_sf"/>
</dbReference>
<keyword evidence="4" id="KW-0119">Carbohydrate metabolism</keyword>
<evidence type="ECO:0000313" key="8">
    <source>
        <dbReference type="EMBL" id="EPS35788.1"/>
    </source>
</evidence>
<dbReference type="Pfam" id="PF24883">
    <property type="entry name" value="NPHP3_N"/>
    <property type="match status" value="1"/>
</dbReference>
<dbReference type="PANTHER" id="PTHR19848:SF8">
    <property type="entry name" value="F-BOX AND WD REPEAT DOMAIN CONTAINING 7"/>
    <property type="match status" value="1"/>
</dbReference>
<dbReference type="GO" id="GO:0008810">
    <property type="term" value="F:cellulase activity"/>
    <property type="evidence" value="ECO:0007669"/>
    <property type="project" value="UniProtKB-UniRule"/>
</dbReference>
<comment type="caution">
    <text evidence="8">The sequence shown here is derived from an EMBL/GenBank/DDBJ whole genome shotgun (WGS) entry which is preliminary data.</text>
</comment>
<evidence type="ECO:0000256" key="5">
    <source>
        <dbReference type="SAM" id="MobiDB-lite"/>
    </source>
</evidence>
<dbReference type="SMART" id="SM00320">
    <property type="entry name" value="WD40"/>
    <property type="match status" value="9"/>
</dbReference>
<keyword evidence="9" id="KW-1185">Reference proteome</keyword>
<reference evidence="9" key="2">
    <citation type="submission" date="2013-04" db="EMBL/GenBank/DDBJ databases">
        <title>Genomic mechanisms accounting for the adaptation to parasitism in nematode-trapping fungi.</title>
        <authorList>
            <person name="Ahren D.G."/>
        </authorList>
    </citation>
    <scope>NUCLEOTIDE SEQUENCE [LARGE SCALE GENOMIC DNA]</scope>
    <source>
        <strain evidence="9">CBS 200.50</strain>
    </source>
</reference>
<dbReference type="GO" id="GO:0030248">
    <property type="term" value="F:cellulose binding"/>
    <property type="evidence" value="ECO:0007669"/>
    <property type="project" value="UniProtKB-UniRule"/>
</dbReference>
<keyword evidence="2" id="KW-0677">Repeat</keyword>
<dbReference type="InterPro" id="IPR036322">
    <property type="entry name" value="WD40_repeat_dom_sf"/>
</dbReference>
<keyword evidence="4" id="KW-0624">Polysaccharide degradation</keyword>
<dbReference type="SUPFAM" id="SSF82171">
    <property type="entry name" value="DPP6 N-terminal domain-like"/>
    <property type="match status" value="1"/>
</dbReference>
<evidence type="ECO:0000259" key="6">
    <source>
        <dbReference type="Pfam" id="PF03443"/>
    </source>
</evidence>
<feature type="domain" description="Auxiliary Activity family 9 catalytic" evidence="6">
    <location>
        <begin position="1118"/>
        <end position="1317"/>
    </location>
</feature>
<dbReference type="Proteomes" id="UP000015100">
    <property type="component" value="Unassembled WGS sequence"/>
</dbReference>
<dbReference type="HOGENOM" id="CLU_248519_0_0_1"/>
<dbReference type="Gene3D" id="2.130.10.10">
    <property type="entry name" value="YVTN repeat-like/Quinoprotein amine dehydrogenase"/>
    <property type="match status" value="3"/>
</dbReference>
<sequence length="1504" mass="168039">MYATPVVILIDALDECENESDAGLIFELLAQLQDLKVIDVRLFITSRPEISPDFDGITKGKHKELILHDIQQSTIKHDISHFLKHEFAIIQKTRKMPKDWPGDDAIKALSERATPLFIFASVVCRFVAEKRFPAQSRLDIILGSTTANSKFTSKVDAIYEPVLNQLLVDLDGPEELDILKDFGDILGTIVLLEAPLSRSALSQLIEKPEDEIQCILVPIRSILDTPDDSNHPIQIFHQSFPDFLLDERRRGMKFFVDKADAHKRIAIYCIELLSKYLREDICNLRAPETLLSDISRDVIDNHIPESVQYACRYWLHHIRQPGLALDENDFHMLYHFLSKHLLHWLEAMILLGHSFHIVHLVRDLVLPRSSDDETSLAQALMKALLMQPQIIKSAPIYSRLTDLLNDIIRFVQSNQKILETAPLQLYSSSICFAPEECSVKRLFSSVVPAWILRRPIARLNWDNLIHTLEYRGGYGSYVTFSPNGSKIAAVSSDKRFRMWDTLSGILVQTLEVGDRFEHLAFSPSAENHVAFSARSLVEIWDVELGRQLQTFRTQRTKIHVIKFSPDGKILAVGASVGFLALWNIEHQSFLYHLKGHDDIIWDLAFSSTGERLISACNDCPARLWDVQSGKQILKFEVAPERESQGKLTVAFSSDDTEIILAGARGRLLILDAASGALLRNIECPWDKRAWPWRVTIVAKRGILAGVGKDGRIHVCDLRDGSRRQTLRGHHNKHSRGSVAFSHYGDLLASPSASDNTIRIWNILYHGSDFPEFCTPAENLAPLTISQDSKWLVSPTLKTIEVWDVNTGSLSHSFTGHKFAVSSLAVSYDSKWLLSVSDPQRASALLWRLESCTLAYTFNDWKDVSALAFSPDNKSIAWTSKDFINLWSCNLEWLWFLPSKLIYFYMPEPVDHLTYSPDGRSLILASHGGREVYIVDTESETLLSCIATKDLSHQYVCGMTLSSHYLALSLQENNPNGVHIGRGQPNKYISIRSLIHGEVQKLKGSGTWPNFSKDGQFIETEIGRTRLQPGVSLGTSDPALSSITIKDSWFCLNGRRVLLLAEEYRPICMVFTDNLMAIKKSNEKMRLAPFFINLLLATTTAAHQVITHFLVDDIRQANVLRQPGTVSPITNPNSGDLACGFPPGNGQGMKGNERAVVQPGSKLTFEWHINWSGSLSGPDGVTDISHKGPCAIYMRKISNSVTAIANDPREPGWFKIWEDGVDQNGVFCTTRMRNNGGVFSARVPKHLENGDYLIRAETITLNNAAEPNNQPQWYVGCAQVTLKDSEAPFVQPETIPIPGGDYANLNMPGLSYNIWYPERDSFPDYGPVPGPAVFDDVTDKSVPPDKSAVDNHKKHIGTQASDSPTPTSFLSTLPDGFTTIPWPQSNVPTMPTDGTLTLTITITTNVRTISTATVTITSTLPPTATQTQLPTVHKVTTKTVTIGITTTVYVTPSHPPSYQSKTEDGHHTKTVTYIHIVSVTKTVHPTGDREETQSTSSTQETASRP</sequence>
<keyword evidence="4" id="KW-0136">Cellulose degradation</keyword>
<dbReference type="InterPro" id="IPR005103">
    <property type="entry name" value="AA9_LPMO"/>
</dbReference>
<evidence type="ECO:0000259" key="7">
    <source>
        <dbReference type="Pfam" id="PF24883"/>
    </source>
</evidence>
<evidence type="ECO:0000313" key="9">
    <source>
        <dbReference type="Proteomes" id="UP000015100"/>
    </source>
</evidence>
<dbReference type="Pfam" id="PF03443">
    <property type="entry name" value="AA9"/>
    <property type="match status" value="1"/>
</dbReference>
<dbReference type="PANTHER" id="PTHR19848">
    <property type="entry name" value="WD40 REPEAT PROTEIN"/>
    <property type="match status" value="1"/>
</dbReference>
<dbReference type="Pfam" id="PF00400">
    <property type="entry name" value="WD40"/>
    <property type="match status" value="4"/>
</dbReference>
<comment type="catalytic activity">
    <reaction evidence="4">
        <text>[(1-&gt;4)-beta-D-glucosyl]n+m + reduced acceptor + O2 = 4-dehydro-beta-D-glucosyl-[(1-&gt;4)-beta-D-glucosyl]n-1 + [(1-&gt;4)-beta-D-glucosyl]m + acceptor + H2O.</text>
        <dbReference type="EC" id="1.14.99.56"/>
    </reaction>
</comment>
<feature type="repeat" description="WD" evidence="3">
    <location>
        <begin position="478"/>
        <end position="509"/>
    </location>
</feature>
<dbReference type="OrthoDB" id="5985073at2759"/>
<comment type="domain">
    <text evidence="4">Has a modular structure: an endo-beta-1,4-glucanase catalytic module at the N-terminus, a linker rich in serines and threonines, and a C-terminal carbohydrate-binding module (CBM).</text>
</comment>
<feature type="region of interest" description="Disordered" evidence="5">
    <location>
        <begin position="1480"/>
        <end position="1504"/>
    </location>
</feature>
<evidence type="ECO:0000256" key="1">
    <source>
        <dbReference type="ARBA" id="ARBA00022574"/>
    </source>
</evidence>
<dbReference type="STRING" id="1284197.S8B9Q1"/>
<evidence type="ECO:0000256" key="4">
    <source>
        <dbReference type="RuleBase" id="RU368122"/>
    </source>
</evidence>
<feature type="domain" description="Nephrocystin 3-like N-terminal" evidence="7">
    <location>
        <begin position="4"/>
        <end position="47"/>
    </location>
</feature>
<dbReference type="InterPro" id="IPR001680">
    <property type="entry name" value="WD40_rpt"/>
</dbReference>
<evidence type="ECO:0000256" key="2">
    <source>
        <dbReference type="ARBA" id="ARBA00022737"/>
    </source>
</evidence>
<dbReference type="GO" id="GO:0005576">
    <property type="term" value="C:extracellular region"/>
    <property type="evidence" value="ECO:0007669"/>
    <property type="project" value="UniProtKB-SubCell"/>
</dbReference>
<dbReference type="EMBL" id="AQGS01001030">
    <property type="protein sequence ID" value="EPS35788.1"/>
    <property type="molecule type" value="Genomic_DNA"/>
</dbReference>
<dbReference type="SUPFAM" id="SSF50978">
    <property type="entry name" value="WD40 repeat-like"/>
    <property type="match status" value="1"/>
</dbReference>